<dbReference type="EMBL" id="JAAHFQ010000100">
    <property type="protein sequence ID" value="NER27433.1"/>
    <property type="molecule type" value="Genomic_DNA"/>
</dbReference>
<organism evidence="1">
    <name type="scientific">Symploca sp. SIO1C4</name>
    <dbReference type="NCBI Taxonomy" id="2607765"/>
    <lineage>
        <taxon>Bacteria</taxon>
        <taxon>Bacillati</taxon>
        <taxon>Cyanobacteriota</taxon>
        <taxon>Cyanophyceae</taxon>
        <taxon>Coleofasciculales</taxon>
        <taxon>Coleofasciculaceae</taxon>
        <taxon>Symploca</taxon>
    </lineage>
</organism>
<proteinExistence type="predicted"/>
<accession>A0A6B3N7A7</accession>
<reference evidence="1" key="1">
    <citation type="submission" date="2019-11" db="EMBL/GenBank/DDBJ databases">
        <title>Genomic insights into an expanded diversity of filamentous marine cyanobacteria reveals the extraordinary biosynthetic potential of Moorea and Okeania.</title>
        <authorList>
            <person name="Ferreira Leao T."/>
            <person name="Wang M."/>
            <person name="Moss N."/>
            <person name="Da Silva R."/>
            <person name="Sanders J."/>
            <person name="Nurk S."/>
            <person name="Gurevich A."/>
            <person name="Humphrey G."/>
            <person name="Reher R."/>
            <person name="Zhu Q."/>
            <person name="Belda-Ferre P."/>
            <person name="Glukhov E."/>
            <person name="Rex R."/>
            <person name="Dorrestein P.C."/>
            <person name="Knight R."/>
            <person name="Pevzner P."/>
            <person name="Gerwick W.H."/>
            <person name="Gerwick L."/>
        </authorList>
    </citation>
    <scope>NUCLEOTIDE SEQUENCE</scope>
    <source>
        <strain evidence="1">SIO1C4</strain>
    </source>
</reference>
<dbReference type="Gene3D" id="1.10.10.10">
    <property type="entry name" value="Winged helix-like DNA-binding domain superfamily/Winged helix DNA-binding domain"/>
    <property type="match status" value="1"/>
</dbReference>
<evidence type="ECO:0000313" key="1">
    <source>
        <dbReference type="EMBL" id="NER27433.1"/>
    </source>
</evidence>
<gene>
    <name evidence="1" type="ORF">F6J89_07290</name>
</gene>
<comment type="caution">
    <text evidence="1">The sequence shown here is derived from an EMBL/GenBank/DDBJ whole genome shotgun (WGS) entry which is preliminary data.</text>
</comment>
<dbReference type="InterPro" id="IPR036388">
    <property type="entry name" value="WH-like_DNA-bd_sf"/>
</dbReference>
<protein>
    <submittedName>
        <fullName evidence="1">Uncharacterized protein</fullName>
    </submittedName>
</protein>
<sequence length="238" mass="27001">MSTEAKAQDKGLRGTEAQAITRLLLGLWDLGGAEREVTKTELITDRVKLNKERVKDYQDILEKLQEKGAITIEVKKRKPYISLTETGLQMLAAGLNSSDFKFDGEELKPRDKDINAVLRWLRESGTVGNGTSLSVNTANNLKAAIASYEEFKQVVLDIYDQLNQEHNFNNLVPIYRLRQQISDRLTRSEFNEWLLEMQANDIFQLMAGEMSDITPDKREDSITIPGGGLRYYAKLLNS</sequence>
<name>A0A6B3N7A7_9CYAN</name>
<dbReference type="AlphaFoldDB" id="A0A6B3N7A7"/>